<dbReference type="InterPro" id="IPR036291">
    <property type="entry name" value="NAD(P)-bd_dom_sf"/>
</dbReference>
<evidence type="ECO:0000256" key="1">
    <source>
        <dbReference type="ARBA" id="ARBA00008072"/>
    </source>
</evidence>
<comment type="similarity">
    <text evidence="1">Belongs to the zinc-containing alcohol dehydrogenase family.</text>
</comment>
<dbReference type="Gene3D" id="3.40.50.720">
    <property type="entry name" value="NAD(P)-binding Rossmann-like Domain"/>
    <property type="match status" value="1"/>
</dbReference>
<dbReference type="InterPro" id="IPR011032">
    <property type="entry name" value="GroES-like_sf"/>
</dbReference>
<dbReference type="OrthoDB" id="48317at2759"/>
<evidence type="ECO:0000259" key="4">
    <source>
        <dbReference type="Pfam" id="PF08240"/>
    </source>
</evidence>
<dbReference type="EMBL" id="JAPEVA010000046">
    <property type="protein sequence ID" value="KAJ4404058.1"/>
    <property type="molecule type" value="Genomic_DNA"/>
</dbReference>
<dbReference type="SUPFAM" id="SSF50129">
    <property type="entry name" value="GroES-like"/>
    <property type="match status" value="1"/>
</dbReference>
<evidence type="ECO:0000313" key="6">
    <source>
        <dbReference type="Proteomes" id="UP001140510"/>
    </source>
</evidence>
<organism evidence="5 6">
    <name type="scientific">Didymella pomorum</name>
    <dbReference type="NCBI Taxonomy" id="749634"/>
    <lineage>
        <taxon>Eukaryota</taxon>
        <taxon>Fungi</taxon>
        <taxon>Dikarya</taxon>
        <taxon>Ascomycota</taxon>
        <taxon>Pezizomycotina</taxon>
        <taxon>Dothideomycetes</taxon>
        <taxon>Pleosporomycetidae</taxon>
        <taxon>Pleosporales</taxon>
        <taxon>Pleosporineae</taxon>
        <taxon>Didymellaceae</taxon>
        <taxon>Didymella</taxon>
    </lineage>
</organism>
<feature type="domain" description="Alcohol dehydrogenase-like N-terminal" evidence="4">
    <location>
        <begin position="30"/>
        <end position="120"/>
    </location>
</feature>
<accession>A0A9W8ZDY2</accession>
<proteinExistence type="inferred from homology"/>
<dbReference type="PANTHER" id="PTHR45348:SF2">
    <property type="entry name" value="ZINC-TYPE ALCOHOL DEHYDROGENASE-LIKE PROTEIN C2E1P3.01"/>
    <property type="match status" value="1"/>
</dbReference>
<protein>
    <recommendedName>
        <fullName evidence="4">Alcohol dehydrogenase-like N-terminal domain-containing protein</fullName>
    </recommendedName>
</protein>
<comment type="subunit">
    <text evidence="2">Monomer.</text>
</comment>
<comment type="caution">
    <text evidence="5">The sequence shown here is derived from an EMBL/GenBank/DDBJ whole genome shotgun (WGS) entry which is preliminary data.</text>
</comment>
<dbReference type="AlphaFoldDB" id="A0A9W8ZDY2"/>
<sequence>MGSIPQNKAAYLDKPGAPLVVRDAPFPKAGPGEIILRNAAIAINPVDWHMTESGTFIQQWPAVVGCDVAGEVCETGPGVELFKVGDRVIGNSITLWTGRPQDGAFQLYTVLSVDKAAQLPPSISYTDGVVLPMALETAMNALFFDRRNPLPEFLPGVFTPALALRSASLEESVKPSIGKSIVVYGGSSSVGSVTTQLAAASGLHVVSIVGAKNFGLAKESGAADCIDHKDSALVSRVIEAVRKSGGEFVGIVDAISIPDTIKVDLKILEQLGGGRLALTHPHMGEEVVPDNVEIGMVWSGGANEITDPMWRTYVGAALKFGKLKCLPPPAIVGKGLEHVQTALNLSKEGLVSGKKLVVDLK</sequence>
<dbReference type="GO" id="GO:0016651">
    <property type="term" value="F:oxidoreductase activity, acting on NAD(P)H"/>
    <property type="evidence" value="ECO:0007669"/>
    <property type="project" value="InterPro"/>
</dbReference>
<dbReference type="Gene3D" id="3.90.180.10">
    <property type="entry name" value="Medium-chain alcohol dehydrogenases, catalytic domain"/>
    <property type="match status" value="1"/>
</dbReference>
<dbReference type="Pfam" id="PF08240">
    <property type="entry name" value="ADH_N"/>
    <property type="match status" value="1"/>
</dbReference>
<name>A0A9W8ZDY2_9PLEO</name>
<evidence type="ECO:0000313" key="5">
    <source>
        <dbReference type="EMBL" id="KAJ4404058.1"/>
    </source>
</evidence>
<keyword evidence="6" id="KW-1185">Reference proteome</keyword>
<dbReference type="CDD" id="cd08249">
    <property type="entry name" value="enoyl_reductase_like"/>
    <property type="match status" value="1"/>
</dbReference>
<dbReference type="Proteomes" id="UP001140510">
    <property type="component" value="Unassembled WGS sequence"/>
</dbReference>
<evidence type="ECO:0000256" key="2">
    <source>
        <dbReference type="ARBA" id="ARBA00011245"/>
    </source>
</evidence>
<dbReference type="SUPFAM" id="SSF51735">
    <property type="entry name" value="NAD(P)-binding Rossmann-fold domains"/>
    <property type="match status" value="1"/>
</dbReference>
<gene>
    <name evidence="5" type="ORF">N0V91_006168</name>
</gene>
<dbReference type="PANTHER" id="PTHR45348">
    <property type="entry name" value="HYPOTHETICAL OXIDOREDUCTASE (EUROFUNG)"/>
    <property type="match status" value="1"/>
</dbReference>
<evidence type="ECO:0000256" key="3">
    <source>
        <dbReference type="ARBA" id="ARBA00023002"/>
    </source>
</evidence>
<keyword evidence="3" id="KW-0560">Oxidoreductase</keyword>
<dbReference type="InterPro" id="IPR013154">
    <property type="entry name" value="ADH-like_N"/>
</dbReference>
<reference evidence="5" key="1">
    <citation type="submission" date="2022-10" db="EMBL/GenBank/DDBJ databases">
        <title>Tapping the CABI collections for fungal endophytes: first genome assemblies for Collariella, Neodidymelliopsis, Ascochyta clinopodiicola, Didymella pomorum, Didymosphaeria variabile, Neocosmospora piperis and Neocucurbitaria cava.</title>
        <authorList>
            <person name="Hill R."/>
        </authorList>
    </citation>
    <scope>NUCLEOTIDE SEQUENCE</scope>
    <source>
        <strain evidence="5">IMI 355091</strain>
    </source>
</reference>
<dbReference type="InterPro" id="IPR047122">
    <property type="entry name" value="Trans-enoyl_RdTase-like"/>
</dbReference>